<dbReference type="PATRIC" id="fig|1286171.3.peg.1313"/>
<evidence type="ECO:0000256" key="1">
    <source>
        <dbReference type="SAM" id="MobiDB-lite"/>
    </source>
</evidence>
<name>W8TFR5_PEPAC</name>
<dbReference type="KEGG" id="eac:EAL2_c13630"/>
<dbReference type="HOGENOM" id="CLU_607991_0_0_9"/>
<dbReference type="OrthoDB" id="1751508at2"/>
<dbReference type="Pfam" id="PF02120">
    <property type="entry name" value="Flg_hook"/>
    <property type="match status" value="1"/>
</dbReference>
<feature type="compositionally biased region" description="Basic and acidic residues" evidence="1">
    <location>
        <begin position="28"/>
        <end position="88"/>
    </location>
</feature>
<dbReference type="Proteomes" id="UP000019591">
    <property type="component" value="Chromosome"/>
</dbReference>
<gene>
    <name evidence="3" type="ORF">EAL2_c13630</name>
</gene>
<dbReference type="PANTHER" id="PTHR37533">
    <property type="entry name" value="FLAGELLAR HOOK-LENGTH CONTROL PROTEIN"/>
    <property type="match status" value="1"/>
</dbReference>
<protein>
    <recommendedName>
        <fullName evidence="2">Flagellar hook-length control protein-like C-terminal domain-containing protein</fullName>
    </recommendedName>
</protein>
<reference evidence="3 4" key="1">
    <citation type="journal article" date="2014" name="Genome Announc.">
        <title>Complete Genome Sequence of Amino Acid-Utilizing Eubacterium acidaminophilum al-2 (DSM 3953).</title>
        <authorList>
            <person name="Poehlein A."/>
            <person name="Andreesen J.R."/>
            <person name="Daniel R."/>
        </authorList>
    </citation>
    <scope>NUCLEOTIDE SEQUENCE [LARGE SCALE GENOMIC DNA]</scope>
    <source>
        <strain evidence="3 4">DSM 3953</strain>
    </source>
</reference>
<evidence type="ECO:0000313" key="3">
    <source>
        <dbReference type="EMBL" id="AHM56658.1"/>
    </source>
</evidence>
<dbReference type="eggNOG" id="COG3144">
    <property type="taxonomic scope" value="Bacteria"/>
</dbReference>
<dbReference type="PANTHER" id="PTHR37533:SF2">
    <property type="entry name" value="FLAGELLAR HOOK-LENGTH CONTROL PROTEIN"/>
    <property type="match status" value="1"/>
</dbReference>
<dbReference type="EMBL" id="CP007452">
    <property type="protein sequence ID" value="AHM56658.1"/>
    <property type="molecule type" value="Genomic_DNA"/>
</dbReference>
<keyword evidence="4" id="KW-1185">Reference proteome</keyword>
<evidence type="ECO:0000313" key="4">
    <source>
        <dbReference type="Proteomes" id="UP000019591"/>
    </source>
</evidence>
<dbReference type="AlphaFoldDB" id="W8TFR5"/>
<dbReference type="RefSeq" id="WP_025435643.1">
    <property type="nucleotide sequence ID" value="NZ_CP007452.1"/>
</dbReference>
<feature type="region of interest" description="Disordered" evidence="1">
    <location>
        <begin position="170"/>
        <end position="226"/>
    </location>
</feature>
<feature type="compositionally biased region" description="Basic and acidic residues" evidence="1">
    <location>
        <begin position="207"/>
        <end position="226"/>
    </location>
</feature>
<dbReference type="InterPro" id="IPR052563">
    <property type="entry name" value="FliK"/>
</dbReference>
<organism evidence="3 4">
    <name type="scientific">Peptoclostridium acidaminophilum DSM 3953</name>
    <dbReference type="NCBI Taxonomy" id="1286171"/>
    <lineage>
        <taxon>Bacteria</taxon>
        <taxon>Bacillati</taxon>
        <taxon>Bacillota</taxon>
        <taxon>Clostridia</taxon>
        <taxon>Peptostreptococcales</taxon>
        <taxon>Peptoclostridiaceae</taxon>
        <taxon>Peptoclostridium</taxon>
    </lineage>
</organism>
<feature type="compositionally biased region" description="Basic and acidic residues" evidence="1">
    <location>
        <begin position="10"/>
        <end position="21"/>
    </location>
</feature>
<proteinExistence type="predicted"/>
<sequence>MNKLSVLPMKAKEDFKTKDTFSKSNPAARDEFAGTLEKMKSKIDKKQKSEGVQKEELKSSSGNRSEKKDVTIDSQGEKEDLKAVKAENENIFEDVPQPADAERVELAGAENIFIDKSIIKDLKELAVKPDAAVQAAVTKVDAKTPRAPGSEVELLQNDISIEAGMAADDKTMQAPAAKSVQESGAQNSQNAEFEDFAEQDAIMAVVPDKDKGSQKKGVRDEAALDKTLHEKPENILGQSIKKFIAERNGAGQQFSAEETKDPLDSIKEEILKLSEESEEFKFSGFSQDTSSGRISQELMKTRPVYYSQREVVEQVINKMKIIDADNLKAIEIKLEPEQLGKLTLKVVMENGILTARLVAESDKVKAAIESNIAQLKDSMHEQGINISAVDVSVDSGTQSGKGHEDGFEASVRSKRISSAVFNDAIEDAAVQGGIEANNPYMLDEEINYLA</sequence>
<accession>W8TFR5</accession>
<feature type="region of interest" description="Disordered" evidence="1">
    <location>
        <begin position="1"/>
        <end position="96"/>
    </location>
</feature>
<feature type="domain" description="Flagellar hook-length control protein-like C-terminal" evidence="2">
    <location>
        <begin position="323"/>
        <end position="399"/>
    </location>
</feature>
<dbReference type="STRING" id="1286171.EAL2_c13630"/>
<dbReference type="Gene3D" id="3.30.750.140">
    <property type="match status" value="1"/>
</dbReference>
<dbReference type="InterPro" id="IPR038610">
    <property type="entry name" value="FliK-like_C_sf"/>
</dbReference>
<dbReference type="InterPro" id="IPR021136">
    <property type="entry name" value="Flagellar_hook_control-like_C"/>
</dbReference>
<evidence type="ECO:0000259" key="2">
    <source>
        <dbReference type="Pfam" id="PF02120"/>
    </source>
</evidence>
<dbReference type="CDD" id="cd17470">
    <property type="entry name" value="T3SS_Flik_C"/>
    <property type="match status" value="1"/>
</dbReference>
<feature type="compositionally biased region" description="Polar residues" evidence="1">
    <location>
        <begin position="180"/>
        <end position="191"/>
    </location>
</feature>